<dbReference type="NCBIfam" id="TIGR00879">
    <property type="entry name" value="SP"/>
    <property type="match status" value="1"/>
</dbReference>
<dbReference type="CDD" id="cd16841">
    <property type="entry name" value="RraA_family"/>
    <property type="match status" value="1"/>
</dbReference>
<reference evidence="10" key="1">
    <citation type="submission" date="2023-11" db="EMBL/GenBank/DDBJ databases">
        <title>The genome sequences of three competitors of mushroom-forming fungi.</title>
        <authorList>
            <person name="Beijen E."/>
            <person name="Ohm R.A."/>
        </authorList>
    </citation>
    <scope>NUCLEOTIDE SEQUENCE</scope>
    <source>
        <strain evidence="10">CBS 100526</strain>
    </source>
</reference>
<dbReference type="EMBL" id="JAWRVG010000038">
    <property type="protein sequence ID" value="KAK4066280.1"/>
    <property type="molecule type" value="Genomic_DNA"/>
</dbReference>
<evidence type="ECO:0000313" key="11">
    <source>
        <dbReference type="Proteomes" id="UP001273209"/>
    </source>
</evidence>
<feature type="transmembrane region" description="Helical" evidence="8">
    <location>
        <begin position="64"/>
        <end position="85"/>
    </location>
</feature>
<keyword evidence="5 8" id="KW-1133">Transmembrane helix</keyword>
<keyword evidence="7" id="KW-0479">Metal-binding</keyword>
<gene>
    <name evidence="10" type="ORF">Triagg1_8112</name>
</gene>
<keyword evidence="11" id="KW-1185">Reference proteome</keyword>
<evidence type="ECO:0000256" key="2">
    <source>
        <dbReference type="ARBA" id="ARBA00010992"/>
    </source>
</evidence>
<dbReference type="GO" id="GO:0016020">
    <property type="term" value="C:membrane"/>
    <property type="evidence" value="ECO:0007669"/>
    <property type="project" value="UniProtKB-SubCell"/>
</dbReference>
<dbReference type="FunFam" id="1.20.1250.20:FF:000134">
    <property type="entry name" value="MFS sugar transporter protein"/>
    <property type="match status" value="1"/>
</dbReference>
<feature type="transmembrane region" description="Helical" evidence="8">
    <location>
        <begin position="336"/>
        <end position="358"/>
    </location>
</feature>
<feature type="transmembrane region" description="Helical" evidence="8">
    <location>
        <begin position="308"/>
        <end position="329"/>
    </location>
</feature>
<feature type="binding site" evidence="7">
    <location>
        <position position="598"/>
    </location>
    <ligand>
        <name>substrate</name>
    </ligand>
</feature>
<dbReference type="InterPro" id="IPR050360">
    <property type="entry name" value="MFS_Sugar_Transporters"/>
</dbReference>
<dbReference type="SUPFAM" id="SSF103473">
    <property type="entry name" value="MFS general substrate transporter"/>
    <property type="match status" value="1"/>
</dbReference>
<accession>A0AAE1I8E5</accession>
<organism evidence="10 11">
    <name type="scientific">Trichoderma aggressivum f. europaeum</name>
    <dbReference type="NCBI Taxonomy" id="173218"/>
    <lineage>
        <taxon>Eukaryota</taxon>
        <taxon>Fungi</taxon>
        <taxon>Dikarya</taxon>
        <taxon>Ascomycota</taxon>
        <taxon>Pezizomycotina</taxon>
        <taxon>Sordariomycetes</taxon>
        <taxon>Hypocreomycetidae</taxon>
        <taxon>Hypocreales</taxon>
        <taxon>Hypocreaceae</taxon>
        <taxon>Trichoderma</taxon>
    </lineage>
</organism>
<protein>
    <recommendedName>
        <fullName evidence="9">Major facilitator superfamily (MFS) profile domain-containing protein</fullName>
    </recommendedName>
</protein>
<dbReference type="AlphaFoldDB" id="A0AAE1I8E5"/>
<comment type="similarity">
    <text evidence="2">Belongs to the major facilitator superfamily. Sugar transporter (TC 2.A.1.1) family.</text>
</comment>
<dbReference type="GO" id="GO:0046872">
    <property type="term" value="F:metal ion binding"/>
    <property type="evidence" value="ECO:0007669"/>
    <property type="project" value="UniProtKB-KW"/>
</dbReference>
<dbReference type="Proteomes" id="UP001273209">
    <property type="component" value="Unassembled WGS sequence"/>
</dbReference>
<sequence>MVGLGFILFGKEPYPGRHLVSPQLFLSNIFYLAGIGYDNGVIGGLLTAPDFESTFNLDSTLQGVVTSLFELGCFFGSLVTAFAGGRLGRRTLAHLGTLSITIGALLQASSFSVGQLMVGRIVAGIGLGLISSNIAIWQSETAPANVRGTLVACSLSFLIVGQLLANLIDYGMNSYSGPVTWRFPIAFQAVLALLMSALLFFMPESPRYLIMKDRIEETVTVLQALKDTNDRETVAAEIAEIKEALLLELNSQKSWTDLFKSDKVKSRRRVIIACIVNLMQDLSGSTPIAYYTTFIFQNSVGFSRHLSLLMSIFLQLWFLLASTLTWWLIERVGRRRLFMLSACCMGMVMAVVAAMLAVNTRTSGIVAVVMIFAYQAFFTWGFMGGVWVYGPEILPLEYRSKGMGLATATLWLFSFVMVEIVPSSISNIGWKTYIIFAVFNFSFIPIIYLFFPETKGLSLELVDLAFMDDSMSPVKRAKELHKMIASGEELTLRTEIADALSKLGYAHGGFLSDITMYSPALQSGKTKIIGEAYTVRFAAVNHRNDPRPPNHFIDTVQKDAILFISVPAHLINSVYGGLMSMRAQLLGARGTIVDGRVRDLQEHRDLEYPVFARGIGTNAAAEVCFPSQINVPVRLNSTGQEAWIRPADILIGDLNGVVCIPKEALKSCLDILPDIVNADTKCAEDILKGKSFAEVLQKHKGKL</sequence>
<evidence type="ECO:0000256" key="1">
    <source>
        <dbReference type="ARBA" id="ARBA00004141"/>
    </source>
</evidence>
<dbReference type="Pfam" id="PF03737">
    <property type="entry name" value="RraA-like"/>
    <property type="match status" value="1"/>
</dbReference>
<dbReference type="Gene3D" id="3.50.30.40">
    <property type="entry name" value="Ribonuclease E inhibitor RraA/RraA-like"/>
    <property type="match status" value="1"/>
</dbReference>
<name>A0AAE1I8E5_9HYPO</name>
<evidence type="ECO:0000256" key="7">
    <source>
        <dbReference type="PIRSR" id="PIRSR605493-1"/>
    </source>
</evidence>
<dbReference type="InterPro" id="IPR036704">
    <property type="entry name" value="RraA/RraA-like_sf"/>
</dbReference>
<dbReference type="InterPro" id="IPR020846">
    <property type="entry name" value="MFS_dom"/>
</dbReference>
<keyword evidence="3" id="KW-0813">Transport</keyword>
<dbReference type="InterPro" id="IPR003663">
    <property type="entry name" value="Sugar/inositol_transpt"/>
</dbReference>
<dbReference type="InterPro" id="IPR005828">
    <property type="entry name" value="MFS_sugar_transport-like"/>
</dbReference>
<dbReference type="Pfam" id="PF00083">
    <property type="entry name" value="Sugar_tr"/>
    <property type="match status" value="1"/>
</dbReference>
<dbReference type="PANTHER" id="PTHR48022:SF28">
    <property type="entry name" value="MAJOR FACILITATOR SUPERFAMILY (MFS) PROFILE DOMAIN-CONTAINING PROTEIN-RELATED"/>
    <property type="match status" value="1"/>
</dbReference>
<proteinExistence type="inferred from homology"/>
<dbReference type="Gene3D" id="1.20.1250.20">
    <property type="entry name" value="MFS general substrate transporter like domains"/>
    <property type="match status" value="1"/>
</dbReference>
<evidence type="ECO:0000256" key="8">
    <source>
        <dbReference type="SAM" id="Phobius"/>
    </source>
</evidence>
<evidence type="ECO:0000256" key="6">
    <source>
        <dbReference type="ARBA" id="ARBA00023136"/>
    </source>
</evidence>
<dbReference type="PRINTS" id="PR00171">
    <property type="entry name" value="SUGRTRNSPORT"/>
</dbReference>
<feature type="binding site" evidence="7">
    <location>
        <begin position="576"/>
        <end position="579"/>
    </location>
    <ligand>
        <name>substrate</name>
    </ligand>
</feature>
<comment type="caution">
    <text evidence="10">The sequence shown here is derived from an EMBL/GenBank/DDBJ whole genome shotgun (WGS) entry which is preliminary data.</text>
</comment>
<feature type="transmembrane region" description="Helical" evidence="8">
    <location>
        <begin position="364"/>
        <end position="390"/>
    </location>
</feature>
<dbReference type="RefSeq" id="XP_062752957.1">
    <property type="nucleotide sequence ID" value="XM_062902923.1"/>
</dbReference>
<keyword evidence="4 8" id="KW-0812">Transmembrane</keyword>
<feature type="binding site" evidence="7">
    <location>
        <position position="599"/>
    </location>
    <ligand>
        <name>Mg(2+)</name>
        <dbReference type="ChEBI" id="CHEBI:18420"/>
    </ligand>
</feature>
<feature type="transmembrane region" description="Helical" evidence="8">
    <location>
        <begin position="92"/>
        <end position="111"/>
    </location>
</feature>
<evidence type="ECO:0000256" key="5">
    <source>
        <dbReference type="ARBA" id="ARBA00022989"/>
    </source>
</evidence>
<dbReference type="PROSITE" id="PS50850">
    <property type="entry name" value="MFS"/>
    <property type="match status" value="1"/>
</dbReference>
<dbReference type="InterPro" id="IPR036259">
    <property type="entry name" value="MFS_trans_sf"/>
</dbReference>
<feature type="transmembrane region" description="Helical" evidence="8">
    <location>
        <begin position="433"/>
        <end position="451"/>
    </location>
</feature>
<dbReference type="SUPFAM" id="SSF89562">
    <property type="entry name" value="RraA-like"/>
    <property type="match status" value="1"/>
</dbReference>
<evidence type="ECO:0000256" key="3">
    <source>
        <dbReference type="ARBA" id="ARBA00022448"/>
    </source>
</evidence>
<dbReference type="InterPro" id="IPR005493">
    <property type="entry name" value="RraA/RraA-like"/>
</dbReference>
<feature type="transmembrane region" description="Helical" evidence="8">
    <location>
        <begin position="149"/>
        <end position="168"/>
    </location>
</feature>
<keyword evidence="7" id="KW-0460">Magnesium</keyword>
<evidence type="ECO:0000259" key="9">
    <source>
        <dbReference type="PROSITE" id="PS50850"/>
    </source>
</evidence>
<feature type="domain" description="Major facilitator superfamily (MFS) profile" evidence="9">
    <location>
        <begin position="24"/>
        <end position="455"/>
    </location>
</feature>
<evidence type="ECO:0000313" key="10">
    <source>
        <dbReference type="EMBL" id="KAK4066280.1"/>
    </source>
</evidence>
<comment type="cofactor">
    <cofactor evidence="7">
        <name>Mg(2+)</name>
        <dbReference type="ChEBI" id="CHEBI:18420"/>
    </cofactor>
</comment>
<keyword evidence="6 8" id="KW-0472">Membrane</keyword>
<feature type="transmembrane region" description="Helical" evidence="8">
    <location>
        <begin position="180"/>
        <end position="202"/>
    </location>
</feature>
<dbReference type="GO" id="GO:0005351">
    <property type="term" value="F:carbohydrate:proton symporter activity"/>
    <property type="evidence" value="ECO:0007669"/>
    <property type="project" value="TreeGrafter"/>
</dbReference>
<feature type="transmembrane region" description="Helical" evidence="8">
    <location>
        <begin position="117"/>
        <end position="137"/>
    </location>
</feature>
<dbReference type="GeneID" id="87922828"/>
<comment type="subcellular location">
    <subcellularLocation>
        <location evidence="1">Membrane</location>
        <topology evidence="1">Multi-pass membrane protein</topology>
    </subcellularLocation>
</comment>
<dbReference type="PANTHER" id="PTHR48022">
    <property type="entry name" value="PLASTIDIC GLUCOSE TRANSPORTER 4"/>
    <property type="match status" value="1"/>
</dbReference>
<evidence type="ECO:0000256" key="4">
    <source>
        <dbReference type="ARBA" id="ARBA00022692"/>
    </source>
</evidence>
<feature type="transmembrane region" description="Helical" evidence="8">
    <location>
        <begin position="402"/>
        <end position="421"/>
    </location>
</feature>